<proteinExistence type="inferred from homology"/>
<comment type="pathway">
    <text evidence="3">Cofactor biosynthesis; tetrahydrofolylpolyglutamate biosynthesis.</text>
</comment>
<dbReference type="InterPro" id="IPR018109">
    <property type="entry name" value="Folylpolyglutamate_synth_CS"/>
</dbReference>
<comment type="function">
    <text evidence="1 16">Functions in two distinct reactions of the de novo folate biosynthetic pathway. Catalyzes the addition of a glutamate residue to dihydropteroate (7,8-dihydropteroate or H2Pte) to form dihydrofolate (7,8-dihydrofolate monoglutamate or H2Pte-Glu). Also catalyzes successive additions of L-glutamate to tetrahydrofolate or 10-formyltetrahydrofolate or 5,10-methylenetetrahydrofolate, leading to folylpolyglutamate derivatives.</text>
</comment>
<dbReference type="EMBL" id="CP061275">
    <property type="protein sequence ID" value="QNS01894.1"/>
    <property type="molecule type" value="Genomic_DNA"/>
</dbReference>
<evidence type="ECO:0000259" key="17">
    <source>
        <dbReference type="Pfam" id="PF02875"/>
    </source>
</evidence>
<dbReference type="SUPFAM" id="SSF53623">
    <property type="entry name" value="MurD-like peptide ligases, catalytic domain"/>
    <property type="match status" value="1"/>
</dbReference>
<evidence type="ECO:0000256" key="3">
    <source>
        <dbReference type="ARBA" id="ARBA00005150"/>
    </source>
</evidence>
<evidence type="ECO:0000259" key="18">
    <source>
        <dbReference type="Pfam" id="PF08245"/>
    </source>
</evidence>
<dbReference type="Proteomes" id="UP000516346">
    <property type="component" value="Chromosome"/>
</dbReference>
<dbReference type="Pfam" id="PF02875">
    <property type="entry name" value="Mur_ligase_C"/>
    <property type="match status" value="1"/>
</dbReference>
<evidence type="ECO:0000256" key="1">
    <source>
        <dbReference type="ARBA" id="ARBA00002714"/>
    </source>
</evidence>
<evidence type="ECO:0000256" key="2">
    <source>
        <dbReference type="ARBA" id="ARBA00004799"/>
    </source>
</evidence>
<comment type="catalytic activity">
    <reaction evidence="15">
        <text>7,8-dihydropteroate + L-glutamate + ATP = 7,8-dihydrofolate + ADP + phosphate + H(+)</text>
        <dbReference type="Rhea" id="RHEA:23584"/>
        <dbReference type="ChEBI" id="CHEBI:15378"/>
        <dbReference type="ChEBI" id="CHEBI:17839"/>
        <dbReference type="ChEBI" id="CHEBI:29985"/>
        <dbReference type="ChEBI" id="CHEBI:30616"/>
        <dbReference type="ChEBI" id="CHEBI:43474"/>
        <dbReference type="ChEBI" id="CHEBI:57451"/>
        <dbReference type="ChEBI" id="CHEBI:456216"/>
        <dbReference type="EC" id="6.3.2.12"/>
    </reaction>
</comment>
<feature type="domain" description="Mur ligase central" evidence="18">
    <location>
        <begin position="48"/>
        <end position="209"/>
    </location>
</feature>
<dbReference type="InterPro" id="IPR001645">
    <property type="entry name" value="Folylpolyglutamate_synth"/>
</dbReference>
<evidence type="ECO:0000256" key="12">
    <source>
        <dbReference type="ARBA" id="ARBA00047493"/>
    </source>
</evidence>
<dbReference type="Pfam" id="PF08245">
    <property type="entry name" value="Mur_ligase_M"/>
    <property type="match status" value="1"/>
</dbReference>
<dbReference type="Gene3D" id="3.90.190.20">
    <property type="entry name" value="Mur ligase, C-terminal domain"/>
    <property type="match status" value="1"/>
</dbReference>
<sequence>MLDKNSSLLEWLKYLETFPKKKRFDLIELKNFAIRLKILNIESFIFTVGGTNGKGTTCIALEKLLLKSGYTVGLYTSPHLINYTERVRINGKIIAEDQHVLSFCHIETKRNAKVLTYFEFVTISALFLFKQYKLDVLILEVGLGGRLDATNIVDSDLSIITNIEMDHTSILGNDRSSIVREKSGIFRKNTISVIGDYNVPGSIYKIAKKTHTVLKNVNIDWFWFKNDNSWDFIHPDIQLYNLPMTKIPLSNAAIALSALYYAKFKIHENIIRHVMPKIQLLGRFQTICFDPRIILDVAHNPHAVLYLSYKIDEISCLGKIHAVIGVLKDKDISQMIRILKNRVHYWYAAPLNTNRTISVMQLKNYLPKHNTYFFNSIAQAGKTAYMRSEKQDVILIFGSFFTVSEFITSEFFKNKIININLEDLCY</sequence>
<evidence type="ECO:0000256" key="6">
    <source>
        <dbReference type="ARBA" id="ARBA00022598"/>
    </source>
</evidence>
<gene>
    <name evidence="19" type="primary">folC</name>
    <name evidence="19" type="ORF">ICW73_00170</name>
</gene>
<evidence type="ECO:0000256" key="15">
    <source>
        <dbReference type="ARBA" id="ARBA00049161"/>
    </source>
</evidence>
<dbReference type="GO" id="GO:0005737">
    <property type="term" value="C:cytoplasm"/>
    <property type="evidence" value="ECO:0007669"/>
    <property type="project" value="TreeGrafter"/>
</dbReference>
<dbReference type="UniPathway" id="UPA00077">
    <property type="reaction ID" value="UER00157"/>
</dbReference>
<dbReference type="PANTHER" id="PTHR11136">
    <property type="entry name" value="FOLYLPOLYGLUTAMATE SYNTHASE-RELATED"/>
    <property type="match status" value="1"/>
</dbReference>
<keyword evidence="7" id="KW-0479">Metal-binding</keyword>
<evidence type="ECO:0000313" key="20">
    <source>
        <dbReference type="Proteomes" id="UP000516346"/>
    </source>
</evidence>
<dbReference type="PROSITE" id="PS01012">
    <property type="entry name" value="FOLYLPOLYGLU_SYNT_2"/>
    <property type="match status" value="1"/>
</dbReference>
<evidence type="ECO:0000256" key="5">
    <source>
        <dbReference type="ARBA" id="ARBA00019357"/>
    </source>
</evidence>
<keyword evidence="8 16" id="KW-0547">Nucleotide-binding</keyword>
<comment type="pathway">
    <text evidence="2">Cofactor biosynthesis; tetrahydrofolate biosynthesis; 7,8-dihydrofolate from 2-amino-4-hydroxy-6-hydroxymethyl-7,8-dihydropteridine diphosphate and 4-aminobenzoate: step 2/2.</text>
</comment>
<dbReference type="GO" id="GO:0008841">
    <property type="term" value="F:dihydrofolate synthase activity"/>
    <property type="evidence" value="ECO:0007669"/>
    <property type="project" value="UniProtKB-EC"/>
</dbReference>
<dbReference type="AlphaFoldDB" id="A0A7H1AZI9"/>
<keyword evidence="6 16" id="KW-0436">Ligase</keyword>
<dbReference type="PANTHER" id="PTHR11136:SF0">
    <property type="entry name" value="DIHYDROFOLATE SYNTHETASE-RELATED"/>
    <property type="match status" value="1"/>
</dbReference>
<keyword evidence="9 16" id="KW-0067">ATP-binding</keyword>
<dbReference type="InterPro" id="IPR036615">
    <property type="entry name" value="Mur_ligase_C_dom_sf"/>
</dbReference>
<evidence type="ECO:0000256" key="8">
    <source>
        <dbReference type="ARBA" id="ARBA00022741"/>
    </source>
</evidence>
<evidence type="ECO:0000256" key="14">
    <source>
        <dbReference type="ARBA" id="ARBA00049035"/>
    </source>
</evidence>
<dbReference type="PROSITE" id="PS01011">
    <property type="entry name" value="FOLYLPOLYGLU_SYNT_1"/>
    <property type="match status" value="1"/>
</dbReference>
<evidence type="ECO:0000256" key="13">
    <source>
        <dbReference type="ARBA" id="ARBA00047808"/>
    </source>
</evidence>
<dbReference type="InterPro" id="IPR013221">
    <property type="entry name" value="Mur_ligase_cen"/>
</dbReference>
<evidence type="ECO:0000256" key="9">
    <source>
        <dbReference type="ARBA" id="ARBA00022840"/>
    </source>
</evidence>
<feature type="domain" description="Mur ligase C-terminal" evidence="17">
    <location>
        <begin position="282"/>
        <end position="400"/>
    </location>
</feature>
<dbReference type="GO" id="GO:0046872">
    <property type="term" value="F:metal ion binding"/>
    <property type="evidence" value="ECO:0007669"/>
    <property type="project" value="UniProtKB-KW"/>
</dbReference>
<dbReference type="GO" id="GO:0004326">
    <property type="term" value="F:tetrahydrofolylpolyglutamate synthase activity"/>
    <property type="evidence" value="ECO:0007669"/>
    <property type="project" value="UniProtKB-EC"/>
</dbReference>
<dbReference type="GO" id="GO:0046654">
    <property type="term" value="P:tetrahydrofolate biosynthetic process"/>
    <property type="evidence" value="ECO:0007669"/>
    <property type="project" value="UniProtKB-UniPathway"/>
</dbReference>
<organism evidence="19 20">
    <name type="scientific">Buchnera aphidicola</name>
    <name type="common">Pentalonia nigronervosa</name>
    <dbReference type="NCBI Taxonomy" id="1309793"/>
    <lineage>
        <taxon>Bacteria</taxon>
        <taxon>Pseudomonadati</taxon>
        <taxon>Pseudomonadota</taxon>
        <taxon>Gammaproteobacteria</taxon>
        <taxon>Enterobacterales</taxon>
        <taxon>Erwiniaceae</taxon>
        <taxon>Buchnera</taxon>
    </lineage>
</organism>
<dbReference type="NCBIfam" id="TIGR01499">
    <property type="entry name" value="folC"/>
    <property type="match status" value="1"/>
</dbReference>
<dbReference type="GO" id="GO:0046656">
    <property type="term" value="P:folic acid biosynthetic process"/>
    <property type="evidence" value="ECO:0007669"/>
    <property type="project" value="UniProtKB-KW"/>
</dbReference>
<name>A0A7H1AZI9_9GAMM</name>
<dbReference type="NCBIfam" id="NF008101">
    <property type="entry name" value="PRK10846.1"/>
    <property type="match status" value="1"/>
</dbReference>
<evidence type="ECO:0000256" key="4">
    <source>
        <dbReference type="ARBA" id="ARBA00008276"/>
    </source>
</evidence>
<evidence type="ECO:0000256" key="10">
    <source>
        <dbReference type="ARBA" id="ARBA00022842"/>
    </source>
</evidence>
<comment type="catalytic activity">
    <reaction evidence="14">
        <text>(6R)-5,10-methylenetetrahydrofolyl-(gamma-L-Glu)(n) + L-glutamate + ATP = (6R)-5,10-methylenetetrahydrofolyl-(gamma-L-Glu)(n+1) + ADP + phosphate + H(+)</text>
        <dbReference type="Rhea" id="RHEA:51912"/>
        <dbReference type="Rhea" id="RHEA-COMP:13257"/>
        <dbReference type="Rhea" id="RHEA-COMP:13258"/>
        <dbReference type="ChEBI" id="CHEBI:15378"/>
        <dbReference type="ChEBI" id="CHEBI:29985"/>
        <dbReference type="ChEBI" id="CHEBI:30616"/>
        <dbReference type="ChEBI" id="CHEBI:43474"/>
        <dbReference type="ChEBI" id="CHEBI:136572"/>
        <dbReference type="ChEBI" id="CHEBI:456216"/>
        <dbReference type="EC" id="6.3.2.17"/>
    </reaction>
</comment>
<dbReference type="GO" id="GO:0005524">
    <property type="term" value="F:ATP binding"/>
    <property type="evidence" value="ECO:0007669"/>
    <property type="project" value="UniProtKB-KW"/>
</dbReference>
<evidence type="ECO:0000256" key="16">
    <source>
        <dbReference type="PIRNR" id="PIRNR001563"/>
    </source>
</evidence>
<dbReference type="Gene3D" id="3.40.1190.10">
    <property type="entry name" value="Mur-like, catalytic domain"/>
    <property type="match status" value="1"/>
</dbReference>
<evidence type="ECO:0000256" key="11">
    <source>
        <dbReference type="ARBA" id="ARBA00022909"/>
    </source>
</evidence>
<comment type="catalytic activity">
    <reaction evidence="12">
        <text>(6S)-5,6,7,8-tetrahydrofolyl-(gamma-L-Glu)(n) + L-glutamate + ATP = (6S)-5,6,7,8-tetrahydrofolyl-(gamma-L-Glu)(n+1) + ADP + phosphate + H(+)</text>
        <dbReference type="Rhea" id="RHEA:10580"/>
        <dbReference type="Rhea" id="RHEA-COMP:14738"/>
        <dbReference type="Rhea" id="RHEA-COMP:14740"/>
        <dbReference type="ChEBI" id="CHEBI:15378"/>
        <dbReference type="ChEBI" id="CHEBI:29985"/>
        <dbReference type="ChEBI" id="CHEBI:30616"/>
        <dbReference type="ChEBI" id="CHEBI:43474"/>
        <dbReference type="ChEBI" id="CHEBI:141005"/>
        <dbReference type="ChEBI" id="CHEBI:456216"/>
        <dbReference type="EC" id="6.3.2.17"/>
    </reaction>
</comment>
<keyword evidence="11" id="KW-0289">Folate biosynthesis</keyword>
<dbReference type="SUPFAM" id="SSF53244">
    <property type="entry name" value="MurD-like peptide ligases, peptide-binding domain"/>
    <property type="match status" value="1"/>
</dbReference>
<accession>A0A7H1AZI9</accession>
<dbReference type="InterPro" id="IPR036565">
    <property type="entry name" value="Mur-like_cat_sf"/>
</dbReference>
<evidence type="ECO:0000256" key="7">
    <source>
        <dbReference type="ARBA" id="ARBA00022723"/>
    </source>
</evidence>
<keyword evidence="10" id="KW-0460">Magnesium</keyword>
<evidence type="ECO:0000313" key="19">
    <source>
        <dbReference type="EMBL" id="QNS01894.1"/>
    </source>
</evidence>
<comment type="catalytic activity">
    <reaction evidence="13">
        <text>10-formyltetrahydrofolyl-(gamma-L-Glu)(n) + L-glutamate + ATP = 10-formyltetrahydrofolyl-(gamma-L-Glu)(n+1) + ADP + phosphate + H(+)</text>
        <dbReference type="Rhea" id="RHEA:51904"/>
        <dbReference type="Rhea" id="RHEA-COMP:13088"/>
        <dbReference type="Rhea" id="RHEA-COMP:14300"/>
        <dbReference type="ChEBI" id="CHEBI:15378"/>
        <dbReference type="ChEBI" id="CHEBI:29985"/>
        <dbReference type="ChEBI" id="CHEBI:30616"/>
        <dbReference type="ChEBI" id="CHEBI:43474"/>
        <dbReference type="ChEBI" id="CHEBI:134413"/>
        <dbReference type="ChEBI" id="CHEBI:456216"/>
        <dbReference type="EC" id="6.3.2.17"/>
    </reaction>
</comment>
<protein>
    <recommendedName>
        <fullName evidence="5 16">Dihydrofolate synthase/folylpolyglutamate synthase</fullName>
    </recommendedName>
</protein>
<comment type="similarity">
    <text evidence="4 16">Belongs to the folylpolyglutamate synthase family.</text>
</comment>
<reference evidence="19 20" key="1">
    <citation type="submission" date="2020-09" db="EMBL/GenBank/DDBJ databases">
        <title>Genome sequence of the banana aphid, Pentalonia nigronervosa Coquerel (Hemiptera: Aphididae) and its symbionts.</title>
        <authorList>
            <person name="Mathers T.C."/>
            <person name="Mugford S.T."/>
            <person name="Hogenhout S.A."/>
            <person name="Tripathi L."/>
        </authorList>
    </citation>
    <scope>NUCLEOTIDE SEQUENCE [LARGE SCALE GENOMIC DNA]</scope>
    <source>
        <strain evidence="19">Ba4</strain>
    </source>
</reference>
<dbReference type="InterPro" id="IPR004101">
    <property type="entry name" value="Mur_ligase_C"/>
</dbReference>
<dbReference type="PIRSF" id="PIRSF001563">
    <property type="entry name" value="Folylpolyglu_synth"/>
    <property type="match status" value="1"/>
</dbReference>